<reference evidence="2 3" key="1">
    <citation type="submission" date="2016-02" db="EMBL/GenBank/DDBJ databases">
        <title>Draft genome sequence of Hydrogenophaga sp. LPB0072.</title>
        <authorList>
            <person name="Shin S.-K."/>
            <person name="Yi H."/>
        </authorList>
    </citation>
    <scope>NUCLEOTIDE SEQUENCE [LARGE SCALE GENOMIC DNA]</scope>
    <source>
        <strain evidence="2 3">LPB0072</strain>
    </source>
</reference>
<accession>A0A162VSX6</accession>
<dbReference type="OrthoDB" id="8908541at2"/>
<reference evidence="1 4" key="2">
    <citation type="submission" date="2016-10" db="EMBL/GenBank/DDBJ databases">
        <title>Hydorgenophaga sp. LPB0072 isolated from gastropod.</title>
        <authorList>
            <person name="Kim E."/>
            <person name="Yi H."/>
        </authorList>
    </citation>
    <scope>NUCLEOTIDE SEQUENCE [LARGE SCALE GENOMIC DNA]</scope>
    <source>
        <strain evidence="1 4">LPB0072</strain>
    </source>
</reference>
<proteinExistence type="predicted"/>
<dbReference type="RefSeq" id="WP_066094637.1">
    <property type="nucleotide sequence ID" value="NZ_CP017476.1"/>
</dbReference>
<dbReference type="EMBL" id="CP017476">
    <property type="protein sequence ID" value="AOW13042.1"/>
    <property type="molecule type" value="Genomic_DNA"/>
</dbReference>
<dbReference type="Proteomes" id="UP000185680">
    <property type="component" value="Chromosome"/>
</dbReference>
<evidence type="ECO:0000313" key="3">
    <source>
        <dbReference type="Proteomes" id="UP000185657"/>
    </source>
</evidence>
<dbReference type="Proteomes" id="UP000185657">
    <property type="component" value="Unassembled WGS sequence"/>
</dbReference>
<sequence>MLYNKTPKAWATLAQPSHVGRLAHTLVLMANGRRSLRELSLLTGTDITEEAALLQKAGYLMVQEPAKAQPAD</sequence>
<organism evidence="1 4">
    <name type="scientific">Hydrogenophaga crassostreae</name>
    <dbReference type="NCBI Taxonomy" id="1763535"/>
    <lineage>
        <taxon>Bacteria</taxon>
        <taxon>Pseudomonadati</taxon>
        <taxon>Pseudomonadota</taxon>
        <taxon>Betaproteobacteria</taxon>
        <taxon>Burkholderiales</taxon>
        <taxon>Comamonadaceae</taxon>
        <taxon>Hydrogenophaga</taxon>
    </lineage>
</organism>
<dbReference type="EMBL" id="LVWD01000034">
    <property type="protein sequence ID" value="OAD40226.1"/>
    <property type="molecule type" value="Genomic_DNA"/>
</dbReference>
<gene>
    <name evidence="1" type="ORF">LPB072_09470</name>
    <name evidence="2" type="ORF">LPB72_18965</name>
</gene>
<evidence type="ECO:0000313" key="1">
    <source>
        <dbReference type="EMBL" id="AOW13042.1"/>
    </source>
</evidence>
<evidence type="ECO:0000313" key="2">
    <source>
        <dbReference type="EMBL" id="OAD40226.1"/>
    </source>
</evidence>
<dbReference type="KEGG" id="hyl:LPB072_09470"/>
<name>A0A162VSX6_9BURK</name>
<dbReference type="AlphaFoldDB" id="A0A162VSX6"/>
<evidence type="ECO:0000313" key="4">
    <source>
        <dbReference type="Proteomes" id="UP000185680"/>
    </source>
</evidence>
<protein>
    <submittedName>
        <fullName evidence="1">Uncharacterized protein</fullName>
    </submittedName>
</protein>
<keyword evidence="3" id="KW-1185">Reference proteome</keyword>